<proteinExistence type="predicted"/>
<protein>
    <submittedName>
        <fullName evidence="1">Uncharacterized protein</fullName>
    </submittedName>
</protein>
<gene>
    <name evidence="1" type="ORF">S01H1_24131</name>
</gene>
<organism evidence="1">
    <name type="scientific">marine sediment metagenome</name>
    <dbReference type="NCBI Taxonomy" id="412755"/>
    <lineage>
        <taxon>unclassified sequences</taxon>
        <taxon>metagenomes</taxon>
        <taxon>ecological metagenomes</taxon>
    </lineage>
</organism>
<accession>X0TD37</accession>
<comment type="caution">
    <text evidence="1">The sequence shown here is derived from an EMBL/GenBank/DDBJ whole genome shotgun (WGS) entry which is preliminary data.</text>
</comment>
<dbReference type="EMBL" id="BARS01014210">
    <property type="protein sequence ID" value="GAF91124.1"/>
    <property type="molecule type" value="Genomic_DNA"/>
</dbReference>
<sequence length="87" mass="9648">YLRDGSTLVLPSSLGIRRPPLVVLVTRLAERLAAPMARRVGFDAQLTKIVDPWRLDRMVRWSVAATAAAKRQAAREREALLESQAPA</sequence>
<feature type="non-terminal residue" evidence="1">
    <location>
        <position position="1"/>
    </location>
</feature>
<feature type="non-terminal residue" evidence="1">
    <location>
        <position position="87"/>
    </location>
</feature>
<dbReference type="AlphaFoldDB" id="X0TD37"/>
<evidence type="ECO:0000313" key="1">
    <source>
        <dbReference type="EMBL" id="GAF91124.1"/>
    </source>
</evidence>
<reference evidence="1" key="1">
    <citation type="journal article" date="2014" name="Front. Microbiol.">
        <title>High frequency of phylogenetically diverse reductive dehalogenase-homologous genes in deep subseafloor sedimentary metagenomes.</title>
        <authorList>
            <person name="Kawai M."/>
            <person name="Futagami T."/>
            <person name="Toyoda A."/>
            <person name="Takaki Y."/>
            <person name="Nishi S."/>
            <person name="Hori S."/>
            <person name="Arai W."/>
            <person name="Tsubouchi T."/>
            <person name="Morono Y."/>
            <person name="Uchiyama I."/>
            <person name="Ito T."/>
            <person name="Fujiyama A."/>
            <person name="Inagaki F."/>
            <person name="Takami H."/>
        </authorList>
    </citation>
    <scope>NUCLEOTIDE SEQUENCE</scope>
    <source>
        <strain evidence="1">Expedition CK06-06</strain>
    </source>
</reference>
<name>X0TD37_9ZZZZ</name>